<dbReference type="GO" id="GO:0031428">
    <property type="term" value="C:box C/D methylation guide snoRNP complex"/>
    <property type="evidence" value="ECO:0007669"/>
    <property type="project" value="TreeGrafter"/>
</dbReference>
<dbReference type="PANTHER" id="PTHR10335:SF23">
    <property type="entry name" value="OB FOLD-CONTAINING PROTEIN, NUCLEIC ACID BINDING"/>
    <property type="match status" value="1"/>
</dbReference>
<dbReference type="GO" id="GO:0000494">
    <property type="term" value="P:box C/D sno(s)RNA 3'-end processing"/>
    <property type="evidence" value="ECO:0007669"/>
    <property type="project" value="TreeGrafter"/>
</dbReference>
<reference evidence="3" key="1">
    <citation type="submission" date="2020-01" db="EMBL/GenBank/DDBJ databases">
        <authorList>
            <person name="Feng Z.H.Z."/>
        </authorList>
    </citation>
    <scope>NUCLEOTIDE SEQUENCE</scope>
    <source>
        <strain evidence="3">CBS107.38</strain>
    </source>
</reference>
<dbReference type="RefSeq" id="XP_038791493.1">
    <property type="nucleotide sequence ID" value="XM_038925637.1"/>
</dbReference>
<organism evidence="3 4">
    <name type="scientific">Alternaria burnsii</name>
    <dbReference type="NCBI Taxonomy" id="1187904"/>
    <lineage>
        <taxon>Eukaryota</taxon>
        <taxon>Fungi</taxon>
        <taxon>Dikarya</taxon>
        <taxon>Ascomycota</taxon>
        <taxon>Pezizomycotina</taxon>
        <taxon>Dothideomycetes</taxon>
        <taxon>Pleosporomycetidae</taxon>
        <taxon>Pleosporales</taxon>
        <taxon>Pleosporineae</taxon>
        <taxon>Pleosporaceae</taxon>
        <taxon>Alternaria</taxon>
        <taxon>Alternaria sect. Alternaria</taxon>
    </lineage>
</organism>
<dbReference type="InterPro" id="IPR018812">
    <property type="entry name" value="SAK_HAD"/>
</dbReference>
<dbReference type="AlphaFoldDB" id="A0A8H7BDJ0"/>
<keyword evidence="4" id="KW-1185">Reference proteome</keyword>
<evidence type="ECO:0000259" key="2">
    <source>
        <dbReference type="Pfam" id="PF10307"/>
    </source>
</evidence>
<comment type="caution">
    <text evidence="3">The sequence shown here is derived from an EMBL/GenBank/DDBJ whole genome shotgun (WGS) entry which is preliminary data.</text>
</comment>
<evidence type="ECO:0000256" key="1">
    <source>
        <dbReference type="SAM" id="MobiDB-lite"/>
    </source>
</evidence>
<gene>
    <name evidence="3" type="ORF">GT037_000590</name>
</gene>
<evidence type="ECO:0000313" key="3">
    <source>
        <dbReference type="EMBL" id="KAF7681614.1"/>
    </source>
</evidence>
<protein>
    <submittedName>
        <fullName evidence="3">Tat pathway signal sequence protein</fullName>
    </submittedName>
</protein>
<feature type="compositionally biased region" description="Gly residues" evidence="1">
    <location>
        <begin position="526"/>
        <end position="558"/>
    </location>
</feature>
<sequence length="582" mass="64600">MYDSKNSALLPVVTASEDEASDSVCRHVTLPSIRRSLPAMLATSTRPAVAGPNGKATYHTVTALKRWSCDEKELPSVSDVKAIHIYDFDNTLFASPLPNKQLWNSATIGQLGSPDMFLNGGWWHDSSILAATGEGIDKEEARAWQGWWNEQIVELVESSMAQKDALSVLLTGRGESDFADLVKRMVRSKRLDFDMVCLKPAIGPAGQKFRNTMEFKQELLKDIVYTYKDADKLNIYEDRVKHTKGFRDFFFQFNEDLLRAQNQASRRPITTEVIQVPENATQLDPVAEIAEIQKLINAHNIQVKSGNAPPGTPPYQIKKTVFYTGYMIPSDVTEKLTSLVSLPQGAPRDDIRYLANSILITPKPCPKSILDKVGGIGARVRWKVTAISCFENKLWAARVEAVPKGTKFYSENPVPTVVLAIRKNGRPADAARIVNWHPVPQDQAFEFDSVVGEKQMLRIEEETPNESEYESYFPNKAHRREDQNGRHDNRQNHGRGGRDRDDRPGGYRGGNRDRGRGNNRNPSYGQRGGARGGNRGDRGGGGGGGGGGRGRGRGGGGQYRSLDDVDHGYGNRSHDNNPDAFY</sequence>
<dbReference type="Pfam" id="PF10307">
    <property type="entry name" value="HAD_SAK_1"/>
    <property type="match status" value="1"/>
</dbReference>
<feature type="domain" description="Swiss Army Knife RNA repair protein HAD" evidence="2">
    <location>
        <begin position="95"/>
        <end position="300"/>
    </location>
</feature>
<dbReference type="GO" id="GO:1990259">
    <property type="term" value="F:histone H2AQ104 methyltransferase activity"/>
    <property type="evidence" value="ECO:0007669"/>
    <property type="project" value="TreeGrafter"/>
</dbReference>
<dbReference type="GO" id="GO:0008649">
    <property type="term" value="F:rRNA methyltransferase activity"/>
    <property type="evidence" value="ECO:0007669"/>
    <property type="project" value="TreeGrafter"/>
</dbReference>
<dbReference type="EMBL" id="JAAABM010000001">
    <property type="protein sequence ID" value="KAF7681614.1"/>
    <property type="molecule type" value="Genomic_DNA"/>
</dbReference>
<dbReference type="GO" id="GO:0003723">
    <property type="term" value="F:RNA binding"/>
    <property type="evidence" value="ECO:0007669"/>
    <property type="project" value="TreeGrafter"/>
</dbReference>
<reference evidence="3" key="2">
    <citation type="submission" date="2020-08" db="EMBL/GenBank/DDBJ databases">
        <title>Draft Genome Sequence of Cumin Blight Pathogen Alternaria burnsii.</title>
        <authorList>
            <person name="Feng Z."/>
        </authorList>
    </citation>
    <scope>NUCLEOTIDE SEQUENCE</scope>
    <source>
        <strain evidence="3">CBS107.38</strain>
    </source>
</reference>
<dbReference type="PANTHER" id="PTHR10335">
    <property type="entry name" value="RRNA 2-O-METHYLTRANSFERASE FIBRILLARIN"/>
    <property type="match status" value="1"/>
</dbReference>
<feature type="compositionally biased region" description="Basic and acidic residues" evidence="1">
    <location>
        <begin position="479"/>
        <end position="516"/>
    </location>
</feature>
<dbReference type="GO" id="GO:0032040">
    <property type="term" value="C:small-subunit processome"/>
    <property type="evidence" value="ECO:0007669"/>
    <property type="project" value="TreeGrafter"/>
</dbReference>
<feature type="region of interest" description="Disordered" evidence="1">
    <location>
        <begin position="458"/>
        <end position="582"/>
    </location>
</feature>
<dbReference type="GeneID" id="62198815"/>
<proteinExistence type="predicted"/>
<name>A0A8H7BDJ0_9PLEO</name>
<accession>A0A8H7BDJ0</accession>
<feature type="compositionally biased region" description="Basic and acidic residues" evidence="1">
    <location>
        <begin position="561"/>
        <end position="582"/>
    </location>
</feature>
<dbReference type="Proteomes" id="UP000596902">
    <property type="component" value="Unassembled WGS sequence"/>
</dbReference>
<evidence type="ECO:0000313" key="4">
    <source>
        <dbReference type="Proteomes" id="UP000596902"/>
    </source>
</evidence>